<protein>
    <submittedName>
        <fullName evidence="1">Uncharacterized protein</fullName>
    </submittedName>
</protein>
<sequence length="593" mass="65779">MLLQPTQIQTLLKSPASAAALQAAREHEDRIRLHADPRVAAAGRLNAPGMAQLLELPKAVLPKEKFDKLCAFIPSPLPTAKIVGQVFDGLSRLFEAQDGAVTLDMASAELETDFETFRGAQQEETFWSQKAFRAARRAPHSVLVVDMAAEQRTPRPEPYVFLLPIERVVDLVLKPDASCEYLLFKLPSRLDALGKVVERRAVYDDAAYRIFEKPEAATEWPVEPVLDNPHALGYCPARLLWSEALLDETTLDRRSPLSAQLGDLDAYVLWHACIEYFKMYGMFPPLWSIEEQCDYTPADGEACQGGIVQVLTGYNDGHPAYKAQPCPACALNKYLGPGTHVTVPSPTKETGDTREPLGFVNVPVEALKNAAATQQAARADILLSCLGADGEATTAQPRNELDVQAGFESRQDVLVRVKKNFESAEEWVLKTKGLLRYGAPAFRGVSVSRGEEFYLQTPEQLSGQLESARKSGAPVFVLSDLQEKQFFTQYRNNPPKLDRVRILSDLEPWAQYSVEQITTMIAASLTQGASYLLQVYPTERLALKADFPRYVARFESEQADVRLFAALQPYHIKLQLILTTLLSYVQPPTSPAG</sequence>
<proteinExistence type="predicted"/>
<dbReference type="EMBL" id="RCYZ01000004">
    <property type="protein sequence ID" value="TPG66076.1"/>
    <property type="molecule type" value="Genomic_DNA"/>
</dbReference>
<evidence type="ECO:0000313" key="1">
    <source>
        <dbReference type="EMBL" id="TPG66076.1"/>
    </source>
</evidence>
<reference evidence="1 2" key="1">
    <citation type="journal article" date="2019" name="Environ. Microbiol.">
        <title>Species interactions and distinct microbial communities in high Arctic permafrost affected cryosols are associated with the CH4 and CO2 gas fluxes.</title>
        <authorList>
            <person name="Altshuler I."/>
            <person name="Hamel J."/>
            <person name="Turney S."/>
            <person name="Magnuson E."/>
            <person name="Levesque R."/>
            <person name="Greer C."/>
            <person name="Whyte L.G."/>
        </authorList>
    </citation>
    <scope>NUCLEOTIDE SEQUENCE [LARGE SCALE GENOMIC DNA]</scope>
    <source>
        <strain evidence="1 2">S9.2P</strain>
    </source>
</reference>
<gene>
    <name evidence="1" type="ORF">EAH73_11950</name>
</gene>
<comment type="caution">
    <text evidence="1">The sequence shown here is derived from an EMBL/GenBank/DDBJ whole genome shotgun (WGS) entry which is preliminary data.</text>
</comment>
<name>A0A502GYF9_9BACT</name>
<organism evidence="1 2">
    <name type="scientific">Hymenobacter nivis</name>
    <dbReference type="NCBI Taxonomy" id="1850093"/>
    <lineage>
        <taxon>Bacteria</taxon>
        <taxon>Pseudomonadati</taxon>
        <taxon>Bacteroidota</taxon>
        <taxon>Cytophagia</taxon>
        <taxon>Cytophagales</taxon>
        <taxon>Hymenobacteraceae</taxon>
        <taxon>Hymenobacter</taxon>
    </lineage>
</organism>
<accession>A0A502GYF9</accession>
<dbReference type="OrthoDB" id="938914at2"/>
<dbReference type="AlphaFoldDB" id="A0A502GYF9"/>
<dbReference type="Proteomes" id="UP000317646">
    <property type="component" value="Unassembled WGS sequence"/>
</dbReference>
<evidence type="ECO:0000313" key="2">
    <source>
        <dbReference type="Proteomes" id="UP000317646"/>
    </source>
</evidence>
<dbReference type="RefSeq" id="WP_140466803.1">
    <property type="nucleotide sequence ID" value="NZ_RCYZ01000004.1"/>
</dbReference>
<keyword evidence="2" id="KW-1185">Reference proteome</keyword>